<protein>
    <submittedName>
        <fullName evidence="2">Uncharacterized protein</fullName>
    </submittedName>
</protein>
<reference evidence="2" key="1">
    <citation type="submission" date="2021-02" db="EMBL/GenBank/DDBJ databases">
        <authorList>
            <person name="Nowell W R."/>
        </authorList>
    </citation>
    <scope>NUCLEOTIDE SEQUENCE</scope>
</reference>
<proteinExistence type="predicted"/>
<evidence type="ECO:0000256" key="1">
    <source>
        <dbReference type="SAM" id="MobiDB-lite"/>
    </source>
</evidence>
<organism evidence="2 3">
    <name type="scientific">Rotaria magnacalcarata</name>
    <dbReference type="NCBI Taxonomy" id="392030"/>
    <lineage>
        <taxon>Eukaryota</taxon>
        <taxon>Metazoa</taxon>
        <taxon>Spiralia</taxon>
        <taxon>Gnathifera</taxon>
        <taxon>Rotifera</taxon>
        <taxon>Eurotatoria</taxon>
        <taxon>Bdelloidea</taxon>
        <taxon>Philodinida</taxon>
        <taxon>Philodinidae</taxon>
        <taxon>Rotaria</taxon>
    </lineage>
</organism>
<evidence type="ECO:0000313" key="2">
    <source>
        <dbReference type="EMBL" id="CAF5213044.1"/>
    </source>
</evidence>
<dbReference type="EMBL" id="CAJOBJ010355026">
    <property type="protein sequence ID" value="CAF5213044.1"/>
    <property type="molecule type" value="Genomic_DNA"/>
</dbReference>
<sequence length="78" mass="8928">MKQLFCLMLDLSVVQKPSLMNHLSEPSISTMSSNSSIKTRPENFFSGCIVIDDDDDDDQEEECNNENDNDDVQEIQRQ</sequence>
<gene>
    <name evidence="2" type="ORF">GIL414_LOCUS80501</name>
</gene>
<name>A0A8S3J5K2_9BILA</name>
<dbReference type="Proteomes" id="UP000681720">
    <property type="component" value="Unassembled WGS sequence"/>
</dbReference>
<feature type="non-terminal residue" evidence="2">
    <location>
        <position position="78"/>
    </location>
</feature>
<evidence type="ECO:0000313" key="3">
    <source>
        <dbReference type="Proteomes" id="UP000681720"/>
    </source>
</evidence>
<feature type="compositionally biased region" description="Acidic residues" evidence="1">
    <location>
        <begin position="51"/>
        <end position="78"/>
    </location>
</feature>
<comment type="caution">
    <text evidence="2">The sequence shown here is derived from an EMBL/GenBank/DDBJ whole genome shotgun (WGS) entry which is preliminary data.</text>
</comment>
<feature type="region of interest" description="Disordered" evidence="1">
    <location>
        <begin position="50"/>
        <end position="78"/>
    </location>
</feature>
<dbReference type="AlphaFoldDB" id="A0A8S3J5K2"/>
<accession>A0A8S3J5K2</accession>